<dbReference type="OrthoDB" id="1745547at2759"/>
<dbReference type="GO" id="GO:0008168">
    <property type="term" value="F:methyltransferase activity"/>
    <property type="evidence" value="ECO:0007669"/>
    <property type="project" value="UniProtKB-KW"/>
</dbReference>
<gene>
    <name evidence="2" type="ORF">CKAN_02319200</name>
</gene>
<dbReference type="PANTHER" id="PTHR36332">
    <property type="entry name" value="STRESS RESPONSE PROTEIN"/>
    <property type="match status" value="1"/>
</dbReference>
<accession>A0A3S3R3K3</accession>
<sequence>MIKRRFYKDEHADRNDVSDSSSSSDDESDSTKEDEEEEEEEEETIVAEKPNSPTLGSGYETEDSSGNEVDCDSSGLMLNEDDEDTVKDGQSSEDRSLTGKGHAESAAGKRSTDVVKAFNAKDTTQADFDDYVLKCKSVFKCRLCPRIVCLTEDTLKAHFNSKRHARSKKLLGEGRLKFMLNSDGEIEEDQETHAERHARIVALAENLTHQKKKNKGRQRQRERLKKRLRDASKEGKASESMKKPTKKKRKI</sequence>
<dbReference type="EMBL" id="QPKB01000010">
    <property type="protein sequence ID" value="RWR93915.1"/>
    <property type="molecule type" value="Genomic_DNA"/>
</dbReference>
<feature type="compositionally biased region" description="Acidic residues" evidence="1">
    <location>
        <begin position="60"/>
        <end position="71"/>
    </location>
</feature>
<keyword evidence="2" id="KW-0808">Transferase</keyword>
<dbReference type="Proteomes" id="UP000283530">
    <property type="component" value="Unassembled WGS sequence"/>
</dbReference>
<feature type="compositionally biased region" description="Basic and acidic residues" evidence="1">
    <location>
        <begin position="229"/>
        <end position="242"/>
    </location>
</feature>
<dbReference type="STRING" id="337451.A0A3S3R3K3"/>
<feature type="compositionally biased region" description="Acidic residues" evidence="1">
    <location>
        <begin position="24"/>
        <end position="45"/>
    </location>
</feature>
<dbReference type="GO" id="GO:0032259">
    <property type="term" value="P:methylation"/>
    <property type="evidence" value="ECO:0007669"/>
    <property type="project" value="UniProtKB-KW"/>
</dbReference>
<feature type="region of interest" description="Disordered" evidence="1">
    <location>
        <begin position="204"/>
        <end position="251"/>
    </location>
</feature>
<organism evidence="2 3">
    <name type="scientific">Cinnamomum micranthum f. kanehirae</name>
    <dbReference type="NCBI Taxonomy" id="337451"/>
    <lineage>
        <taxon>Eukaryota</taxon>
        <taxon>Viridiplantae</taxon>
        <taxon>Streptophyta</taxon>
        <taxon>Embryophyta</taxon>
        <taxon>Tracheophyta</taxon>
        <taxon>Spermatophyta</taxon>
        <taxon>Magnoliopsida</taxon>
        <taxon>Magnoliidae</taxon>
        <taxon>Laurales</taxon>
        <taxon>Lauraceae</taxon>
        <taxon>Cinnamomum</taxon>
    </lineage>
</organism>
<evidence type="ECO:0000256" key="1">
    <source>
        <dbReference type="SAM" id="MobiDB-lite"/>
    </source>
</evidence>
<protein>
    <submittedName>
        <fullName evidence="2">Histone-lysine N-methyltransferase SETD1B</fullName>
    </submittedName>
</protein>
<dbReference type="PANTHER" id="PTHR36332:SF1">
    <property type="entry name" value="STRESS RESPONSE PROTEIN"/>
    <property type="match status" value="1"/>
</dbReference>
<keyword evidence="2" id="KW-0489">Methyltransferase</keyword>
<comment type="caution">
    <text evidence="2">The sequence shown here is derived from an EMBL/GenBank/DDBJ whole genome shotgun (WGS) entry which is preliminary data.</text>
</comment>
<name>A0A3S3R3K3_9MAGN</name>
<proteinExistence type="predicted"/>
<dbReference type="AlphaFoldDB" id="A0A3S3R3K3"/>
<feature type="region of interest" description="Disordered" evidence="1">
    <location>
        <begin position="1"/>
        <end position="111"/>
    </location>
</feature>
<evidence type="ECO:0000313" key="3">
    <source>
        <dbReference type="Proteomes" id="UP000283530"/>
    </source>
</evidence>
<feature type="compositionally biased region" description="Basic residues" evidence="1">
    <location>
        <begin position="209"/>
        <end position="228"/>
    </location>
</feature>
<evidence type="ECO:0000313" key="2">
    <source>
        <dbReference type="EMBL" id="RWR93915.1"/>
    </source>
</evidence>
<reference evidence="2 3" key="1">
    <citation type="journal article" date="2019" name="Nat. Plants">
        <title>Stout camphor tree genome fills gaps in understanding of flowering plant genome evolution.</title>
        <authorList>
            <person name="Chaw S.M."/>
            <person name="Liu Y.C."/>
            <person name="Wu Y.W."/>
            <person name="Wang H.Y."/>
            <person name="Lin C.I."/>
            <person name="Wu C.S."/>
            <person name="Ke H.M."/>
            <person name="Chang L.Y."/>
            <person name="Hsu C.Y."/>
            <person name="Yang H.T."/>
            <person name="Sudianto E."/>
            <person name="Hsu M.H."/>
            <person name="Wu K.P."/>
            <person name="Wang L.N."/>
            <person name="Leebens-Mack J.H."/>
            <person name="Tsai I.J."/>
        </authorList>
    </citation>
    <scope>NUCLEOTIDE SEQUENCE [LARGE SCALE GENOMIC DNA]</scope>
    <source>
        <strain evidence="3">cv. Chaw 1501</strain>
        <tissue evidence="2">Young leaves</tissue>
    </source>
</reference>
<keyword evidence="3" id="KW-1185">Reference proteome</keyword>
<feature type="compositionally biased region" description="Basic and acidic residues" evidence="1">
    <location>
        <begin position="7"/>
        <end position="17"/>
    </location>
</feature>
<feature type="compositionally biased region" description="Basic and acidic residues" evidence="1">
    <location>
        <begin position="86"/>
        <end position="103"/>
    </location>
</feature>